<feature type="domain" description="DJ-1/PfpI" evidence="1">
    <location>
        <begin position="2"/>
        <end position="172"/>
    </location>
</feature>
<keyword evidence="3" id="KW-1185">Reference proteome</keyword>
<dbReference type="InterPro" id="IPR052158">
    <property type="entry name" value="INH-QAR"/>
</dbReference>
<proteinExistence type="predicted"/>
<dbReference type="Gene3D" id="3.40.50.880">
    <property type="match status" value="1"/>
</dbReference>
<protein>
    <submittedName>
        <fullName evidence="2">DJ-1/PfpI family protein</fullName>
    </submittedName>
</protein>
<comment type="caution">
    <text evidence="2">The sequence shown here is derived from an EMBL/GenBank/DDBJ whole genome shotgun (WGS) entry which is preliminary data.</text>
</comment>
<dbReference type="Pfam" id="PF01965">
    <property type="entry name" value="DJ-1_PfpI"/>
    <property type="match status" value="1"/>
</dbReference>
<dbReference type="AlphaFoldDB" id="A0A6B0SK27"/>
<evidence type="ECO:0000313" key="3">
    <source>
        <dbReference type="Proteomes" id="UP000471521"/>
    </source>
</evidence>
<organism evidence="2 3">
    <name type="scientific">Halobacterium bonnevillei</name>
    <dbReference type="NCBI Taxonomy" id="2692200"/>
    <lineage>
        <taxon>Archaea</taxon>
        <taxon>Methanobacteriati</taxon>
        <taxon>Methanobacteriota</taxon>
        <taxon>Stenosarchaea group</taxon>
        <taxon>Halobacteria</taxon>
        <taxon>Halobacteriales</taxon>
        <taxon>Halobacteriaceae</taxon>
        <taxon>Halobacterium</taxon>
    </lineage>
</organism>
<evidence type="ECO:0000259" key="1">
    <source>
        <dbReference type="Pfam" id="PF01965"/>
    </source>
</evidence>
<dbReference type="PANTHER" id="PTHR43130:SF3">
    <property type="entry name" value="HTH-TYPE TRANSCRIPTIONAL REGULATOR RV1931C"/>
    <property type="match status" value="1"/>
</dbReference>
<dbReference type="EMBL" id="WUUU01000002">
    <property type="protein sequence ID" value="MXR19242.1"/>
    <property type="molecule type" value="Genomic_DNA"/>
</dbReference>
<sequence length="193" mass="20564">MDVAILLYEGFDELDAIGPYEVFRTAAEFGADVDATLRTLVPSEQVTASHGLRVEPDDVLIGTPDLVVVPGGGWNDRAETGTWAEYRDGQLPDRLATLHDGGAVVASVCTGAMLLADAGLLDGRPATTHDGAKADLREYDVDVRDDRYVDDGTILTAGGVTSGIDLALHVVERECSPGVAERVSDELEYDTPY</sequence>
<dbReference type="RefSeq" id="WP_159524836.1">
    <property type="nucleotide sequence ID" value="NZ_WUUU01000002.1"/>
</dbReference>
<dbReference type="InterPro" id="IPR029062">
    <property type="entry name" value="Class_I_gatase-like"/>
</dbReference>
<gene>
    <name evidence="2" type="ORF">GRX66_00975</name>
</gene>
<dbReference type="InterPro" id="IPR002818">
    <property type="entry name" value="DJ-1/PfpI"/>
</dbReference>
<evidence type="ECO:0000313" key="2">
    <source>
        <dbReference type="EMBL" id="MXR19242.1"/>
    </source>
</evidence>
<dbReference type="CDD" id="cd03139">
    <property type="entry name" value="GATase1_PfpI_2"/>
    <property type="match status" value="1"/>
</dbReference>
<dbReference type="Proteomes" id="UP000471521">
    <property type="component" value="Unassembled WGS sequence"/>
</dbReference>
<name>A0A6B0SK27_9EURY</name>
<dbReference type="SUPFAM" id="SSF52317">
    <property type="entry name" value="Class I glutamine amidotransferase-like"/>
    <property type="match status" value="1"/>
</dbReference>
<dbReference type="OrthoDB" id="8348at2157"/>
<accession>A0A6B0SK27</accession>
<dbReference type="PANTHER" id="PTHR43130">
    <property type="entry name" value="ARAC-FAMILY TRANSCRIPTIONAL REGULATOR"/>
    <property type="match status" value="1"/>
</dbReference>
<reference evidence="2 3" key="1">
    <citation type="submission" date="2019-12" db="EMBL/GenBank/DDBJ databases">
        <title>Isolation and characterization of three novel carbon monoxide-oxidizing members of Halobacteria from salione crusts and soils.</title>
        <authorList>
            <person name="Myers M.R."/>
            <person name="King G.M."/>
        </authorList>
    </citation>
    <scope>NUCLEOTIDE SEQUENCE [LARGE SCALE GENOMIC DNA]</scope>
    <source>
        <strain evidence="2 3">PCN9</strain>
    </source>
</reference>